<feature type="transmembrane region" description="Helical" evidence="6">
    <location>
        <begin position="67"/>
        <end position="84"/>
    </location>
</feature>
<protein>
    <submittedName>
        <fullName evidence="9">Penicillin-binding protein, transpeptidase domain protein</fullName>
    </submittedName>
</protein>
<evidence type="ECO:0000259" key="7">
    <source>
        <dbReference type="Pfam" id="PF00905"/>
    </source>
</evidence>
<keyword evidence="4 6" id="KW-1133">Transmembrane helix</keyword>
<feature type="transmembrane region" description="Helical" evidence="6">
    <location>
        <begin position="30"/>
        <end position="46"/>
    </location>
</feature>
<dbReference type="Pfam" id="PF21922">
    <property type="entry name" value="PBP_dimer_2"/>
    <property type="match status" value="1"/>
</dbReference>
<feature type="transmembrane region" description="Helical" evidence="6">
    <location>
        <begin position="227"/>
        <end position="249"/>
    </location>
</feature>
<proteinExistence type="predicted"/>
<feature type="transmembrane region" description="Helical" evidence="6">
    <location>
        <begin position="111"/>
        <end position="130"/>
    </location>
</feature>
<feature type="domain" description="Penicillin-binding protein transpeptidase" evidence="7">
    <location>
        <begin position="494"/>
        <end position="806"/>
    </location>
</feature>
<dbReference type="Pfam" id="PF00905">
    <property type="entry name" value="Transpeptidase"/>
    <property type="match status" value="1"/>
</dbReference>
<dbReference type="PANTHER" id="PTHR30627:SF24">
    <property type="entry name" value="PENICILLIN-BINDING PROTEIN 4B"/>
    <property type="match status" value="1"/>
</dbReference>
<evidence type="ECO:0000256" key="1">
    <source>
        <dbReference type="ARBA" id="ARBA00004141"/>
    </source>
</evidence>
<dbReference type="SUPFAM" id="SSF56601">
    <property type="entry name" value="beta-lactamase/transpeptidase-like"/>
    <property type="match status" value="1"/>
</dbReference>
<dbReference type="EMBL" id="AEDQ01000014">
    <property type="protein sequence ID" value="EFL44477.1"/>
    <property type="molecule type" value="Genomic_DNA"/>
</dbReference>
<evidence type="ECO:0000256" key="4">
    <source>
        <dbReference type="ARBA" id="ARBA00022989"/>
    </source>
</evidence>
<dbReference type="PANTHER" id="PTHR30627">
    <property type="entry name" value="PEPTIDOGLYCAN D,D-TRANSPEPTIDASE"/>
    <property type="match status" value="1"/>
</dbReference>
<name>A0ABN0B152_9ACTN</name>
<gene>
    <name evidence="9" type="ORF">HMPREF9248_1142</name>
</gene>
<evidence type="ECO:0000313" key="10">
    <source>
        <dbReference type="Proteomes" id="UP000004431"/>
    </source>
</evidence>
<keyword evidence="5 6" id="KW-0472">Membrane</keyword>
<feature type="transmembrane region" description="Helical" evidence="6">
    <location>
        <begin position="261"/>
        <end position="280"/>
    </location>
</feature>
<dbReference type="InterPro" id="IPR012338">
    <property type="entry name" value="Beta-lactam/transpept-like"/>
</dbReference>
<evidence type="ECO:0000256" key="2">
    <source>
        <dbReference type="ARBA" id="ARBA00022692"/>
    </source>
</evidence>
<feature type="non-terminal residue" evidence="9">
    <location>
        <position position="1"/>
    </location>
</feature>
<evidence type="ECO:0000256" key="5">
    <source>
        <dbReference type="ARBA" id="ARBA00023136"/>
    </source>
</evidence>
<dbReference type="Pfam" id="PF01098">
    <property type="entry name" value="FTSW_RODA_SPOVE"/>
    <property type="match status" value="1"/>
</dbReference>
<feature type="transmembrane region" description="Helical" evidence="6">
    <location>
        <begin position="90"/>
        <end position="106"/>
    </location>
</feature>
<organism evidence="9 10">
    <name type="scientific">Fannyhessea vaginae PB189-T1-4</name>
    <dbReference type="NCBI Taxonomy" id="866774"/>
    <lineage>
        <taxon>Bacteria</taxon>
        <taxon>Bacillati</taxon>
        <taxon>Actinomycetota</taxon>
        <taxon>Coriobacteriia</taxon>
        <taxon>Coriobacteriales</taxon>
        <taxon>Atopobiaceae</taxon>
        <taxon>Fannyhessea</taxon>
    </lineage>
</organism>
<dbReference type="SUPFAM" id="SSF56519">
    <property type="entry name" value="Penicillin binding protein dimerisation domain"/>
    <property type="match status" value="1"/>
</dbReference>
<feature type="transmembrane region" description="Helical" evidence="6">
    <location>
        <begin position="344"/>
        <end position="365"/>
    </location>
</feature>
<evidence type="ECO:0000313" key="9">
    <source>
        <dbReference type="EMBL" id="EFL44477.1"/>
    </source>
</evidence>
<evidence type="ECO:0000259" key="8">
    <source>
        <dbReference type="Pfam" id="PF21922"/>
    </source>
</evidence>
<dbReference type="InterPro" id="IPR036138">
    <property type="entry name" value="PBP_dimer_sf"/>
</dbReference>
<dbReference type="Proteomes" id="UP000004431">
    <property type="component" value="Unassembled WGS sequence"/>
</dbReference>
<dbReference type="Gene3D" id="3.40.710.10">
    <property type="entry name" value="DD-peptidase/beta-lactamase superfamily"/>
    <property type="match status" value="1"/>
</dbReference>
<sequence>LVAPMIIGTELGGSKLWITFGGFSFQPGELAKILIILFLAFFLAENREILSATAISWGPIQLPRPRMLAPLLIMWCLSLLVVVFERDLGSALLFFSFFVVMLYVCTGKVSYVVISCALLIAGGVLCYHLFSHVQVRVDMWLNPFSDPSNKGLQIVQSLYSLADGGMVGAGIGRGLPTLIPVVASDFIFSAIGEELGFLGASSILLCFVLLAVRGFTTAARAKSDVAAFAAAGLCAALVIQAFIIVAGTTKLLPLTGVTLPFMSQGGSSLLASFITVGLLLKAGDEGTGRSAQIDMTNQGQSMLKSFGSKLINSKLANNPHVRAHFALDTPESGVLGRVALGRRLVHLLGACCVLFALLITNLTYVQIVDAQRLQSLPSNNHTIKKNSHIKRGAIISSDGVTLAESVQQEDGHYERSYPNGNLAAHTLGYVSLRYGTSGIEARLNDTLISRKNYSSIADVVYSMAGIAKPGPSAVLTINSQMQKAAQAALKGYTGSIVAINPTTGAILAKASSPSYNLQHVGEALKDESGTGSLIDRSTHVLYAPGSTFKVVTLAAALESGAVTLSSKFNAPAKLTVDGAQITNYKNEDFGTISVKDALSVSSNTAFAQIGAKVGADKLVNYARAFGYGTPLGIDFSTRAALMPKPEEMTGWELAWAACGQPVGMHESPAGPQSTTMQNAVVAATIANSGIAMNPFVVDHLLTSEGASIAKTTPRTLQQVISAQTADTLKEAMLYVVEKGIGQAARINGVKVAGKTGTAEVSPGVAHSHFIGFAPFDQPTVAIAVTIEGAPGRDVHGKAAAIAGKVLAACLNIQALGAAK</sequence>
<keyword evidence="2 6" id="KW-0812">Transmembrane</keyword>
<reference evidence="9 10" key="1">
    <citation type="submission" date="2010-08" db="EMBL/GenBank/DDBJ databases">
        <authorList>
            <person name="Durkin A.S."/>
            <person name="Madupu R."/>
            <person name="Torralba M."/>
            <person name="Gillis M."/>
            <person name="Methe B."/>
            <person name="Sutton G."/>
            <person name="Nelson K.E."/>
        </authorList>
    </citation>
    <scope>NUCLEOTIDE SEQUENCE [LARGE SCALE GENOMIC DNA]</scope>
    <source>
        <strain evidence="9 10">PB189-T1-4</strain>
    </source>
</reference>
<comment type="subcellular location">
    <subcellularLocation>
        <location evidence="1">Membrane</location>
        <topology evidence="1">Multi-pass membrane protein</topology>
    </subcellularLocation>
</comment>
<dbReference type="InterPro" id="IPR001460">
    <property type="entry name" value="PCN-bd_Tpept"/>
</dbReference>
<evidence type="ECO:0000256" key="6">
    <source>
        <dbReference type="SAM" id="Phobius"/>
    </source>
</evidence>
<evidence type="ECO:0000256" key="3">
    <source>
        <dbReference type="ARBA" id="ARBA00022960"/>
    </source>
</evidence>
<keyword evidence="3" id="KW-0133">Cell shape</keyword>
<dbReference type="InterPro" id="IPR054120">
    <property type="entry name" value="PBPA_dimer"/>
</dbReference>
<feature type="transmembrane region" description="Helical" evidence="6">
    <location>
        <begin position="195"/>
        <end position="215"/>
    </location>
</feature>
<dbReference type="InterPro" id="IPR001182">
    <property type="entry name" value="FtsW/RodA"/>
</dbReference>
<dbReference type="InterPro" id="IPR050515">
    <property type="entry name" value="Beta-lactam/transpept"/>
</dbReference>
<feature type="domain" description="Penicillin binding protein A dimerisation" evidence="8">
    <location>
        <begin position="391"/>
        <end position="470"/>
    </location>
</feature>
<dbReference type="Gene3D" id="3.90.1310.10">
    <property type="entry name" value="Penicillin-binding protein 2a (Domain 2)"/>
    <property type="match status" value="1"/>
</dbReference>
<keyword evidence="10" id="KW-1185">Reference proteome</keyword>
<comment type="caution">
    <text evidence="9">The sequence shown here is derived from an EMBL/GenBank/DDBJ whole genome shotgun (WGS) entry which is preliminary data.</text>
</comment>
<accession>A0ABN0B152</accession>
<dbReference type="RefSeq" id="WP_006303749.1">
    <property type="nucleotide sequence ID" value="NZ_AEDQ01000014.1"/>
</dbReference>